<keyword evidence="3" id="KW-0378">Hydrolase</keyword>
<dbReference type="GO" id="GO:0005739">
    <property type="term" value="C:mitochondrion"/>
    <property type="evidence" value="ECO:0007669"/>
    <property type="project" value="UniProtKB-ARBA"/>
</dbReference>
<dbReference type="InterPro" id="IPR027434">
    <property type="entry name" value="Homing_endonucl"/>
</dbReference>
<feature type="domain" description="Homing endonuclease LAGLIDADG" evidence="2">
    <location>
        <begin position="21"/>
        <end position="115"/>
    </location>
</feature>
<dbReference type="FunFam" id="3.10.28.10:FF:000007">
    <property type="entry name" value="Intron-encoded DNA endonuclease aI3"/>
    <property type="match status" value="1"/>
</dbReference>
<evidence type="ECO:0000313" key="3">
    <source>
        <dbReference type="EMBL" id="AVG72805.1"/>
    </source>
</evidence>
<dbReference type="InterPro" id="IPR004860">
    <property type="entry name" value="LAGLIDADG_dom"/>
</dbReference>
<dbReference type="SUPFAM" id="SSF55608">
    <property type="entry name" value="Homing endonucleases"/>
    <property type="match status" value="2"/>
</dbReference>
<dbReference type="InterPro" id="IPR051289">
    <property type="entry name" value="LAGLIDADG_Endonuclease"/>
</dbReference>
<dbReference type="GO" id="GO:0004519">
    <property type="term" value="F:endonuclease activity"/>
    <property type="evidence" value="ECO:0007669"/>
    <property type="project" value="UniProtKB-KW"/>
</dbReference>
<dbReference type="Pfam" id="PF00961">
    <property type="entry name" value="LAGLIDADG_1"/>
    <property type="match status" value="2"/>
</dbReference>
<sequence>MKYSNRFVNTLDKPSNLGSYLAGLWEGDGHLWVGTTTKSPSGKKYTPHFAITFSEVDYPLVVVLQNLIAGSIRHKVENNACVLTITSIAGLIKVIGLINGHLRTPKIEKFNSMINWINNKRGLGIPLQTVDLSLIESNAWLAGFIESDGSFDIRVSQTSTGSIKNRVSARLRVEQRKFDPVTNASYFYIMNAIATSLGTSLSISIHNNGLEYYNISASSAKSRANIVKYFTKYPLFSSKRLNYLDWYTCHNMIVNNTHTSPEGRELCLSLKSGMNSKRTYFNWDHLDSLKSY</sequence>
<dbReference type="PANTHER" id="PTHR36181:SF6">
    <property type="entry name" value="INTRON-ENCODED LAGLIDADG ENDONUCLEASE FAMILY PROTEIN"/>
    <property type="match status" value="1"/>
</dbReference>
<comment type="function">
    <text evidence="1">Mitochondrial DNA endonuclease involved in intron homing.</text>
</comment>
<evidence type="ECO:0000256" key="1">
    <source>
        <dbReference type="ARBA" id="ARBA00002670"/>
    </source>
</evidence>
<geneLocation type="mitochondrion" evidence="3"/>
<organism evidence="3">
    <name type="scientific">Trametes hirsuta</name>
    <name type="common">White-rot fungus</name>
    <name type="synonym">Coriolus hirsutus</name>
    <dbReference type="NCBI Taxonomy" id="5327"/>
    <lineage>
        <taxon>Eukaryota</taxon>
        <taxon>Fungi</taxon>
        <taxon>Dikarya</taxon>
        <taxon>Basidiomycota</taxon>
        <taxon>Agaricomycotina</taxon>
        <taxon>Agaricomycetes</taxon>
        <taxon>Polyporales</taxon>
        <taxon>Polyporaceae</taxon>
        <taxon>Trametes</taxon>
    </lineage>
</organism>
<keyword evidence="3" id="KW-0540">Nuclease</keyword>
<keyword evidence="3" id="KW-0496">Mitochondrion</keyword>
<reference evidence="3" key="1">
    <citation type="submission" date="2018-01" db="EMBL/GenBank/DDBJ databases">
        <authorList>
            <person name="Gaut B.S."/>
            <person name="Morton B.R."/>
            <person name="Clegg M.T."/>
            <person name="Duvall M.R."/>
        </authorList>
    </citation>
    <scope>NUCLEOTIDE SEQUENCE</scope>
    <source>
        <strain evidence="3">072</strain>
    </source>
</reference>
<dbReference type="EMBL" id="MG775432">
    <property type="protein sequence ID" value="AVG72805.1"/>
    <property type="molecule type" value="Genomic_DNA"/>
</dbReference>
<feature type="domain" description="Homing endonuclease LAGLIDADG" evidence="2">
    <location>
        <begin position="141"/>
        <end position="249"/>
    </location>
</feature>
<evidence type="ECO:0000259" key="2">
    <source>
        <dbReference type="Pfam" id="PF00961"/>
    </source>
</evidence>
<keyword evidence="3" id="KW-0255">Endonuclease</keyword>
<dbReference type="PANTHER" id="PTHR36181">
    <property type="entry name" value="INTRON-ENCODED ENDONUCLEASE AI3-RELATED"/>
    <property type="match status" value="1"/>
</dbReference>
<dbReference type="AlphaFoldDB" id="A0A2L2FPZ0"/>
<name>A0A2L2FPZ0_TRAHI</name>
<proteinExistence type="predicted"/>
<gene>
    <name evidence="3" type="ORF">THMit_0015</name>
</gene>
<accession>A0A2L2FPZ0</accession>
<protein>
    <submittedName>
        <fullName evidence="3">Intron-encoded LAGLIDADG endonuclease family protein</fullName>
    </submittedName>
</protein>
<dbReference type="Gene3D" id="3.10.28.10">
    <property type="entry name" value="Homing endonucleases"/>
    <property type="match status" value="2"/>
</dbReference>